<protein>
    <submittedName>
        <fullName evidence="1">Uncharacterized protein</fullName>
    </submittedName>
</protein>
<gene>
    <name evidence="1" type="ORF">BREU_2137</name>
</gene>
<dbReference type="EMBL" id="JGZK01000019">
    <property type="protein sequence ID" value="KFI83952.1"/>
    <property type="molecule type" value="Genomic_DNA"/>
</dbReference>
<sequence>MLWPFGFAVGVLGCDADACRVPRYCNIACFSLAGRGLFRAHNSVESENGGFLRFCCSWLCHGGHVYRLTAFACRTRVPRNCRKRVFAFAGHGHTSIAGGRVIAGHPNHRQ</sequence>
<evidence type="ECO:0000313" key="2">
    <source>
        <dbReference type="Proteomes" id="UP000028984"/>
    </source>
</evidence>
<comment type="caution">
    <text evidence="1">The sequence shown here is derived from an EMBL/GenBank/DDBJ whole genome shotgun (WGS) entry which is preliminary data.</text>
</comment>
<dbReference type="Proteomes" id="UP000028984">
    <property type="component" value="Unassembled WGS sequence"/>
</dbReference>
<evidence type="ECO:0000313" key="1">
    <source>
        <dbReference type="EMBL" id="KFI83952.1"/>
    </source>
</evidence>
<accession>A0A087CL02</accession>
<proteinExistence type="predicted"/>
<dbReference type="AlphaFoldDB" id="A0A087CL02"/>
<keyword evidence="2" id="KW-1185">Reference proteome</keyword>
<name>A0A087CL02_9BIFI</name>
<organism evidence="1 2">
    <name type="scientific">Bifidobacterium reuteri DSM 23975</name>
    <dbReference type="NCBI Taxonomy" id="1437610"/>
    <lineage>
        <taxon>Bacteria</taxon>
        <taxon>Bacillati</taxon>
        <taxon>Actinomycetota</taxon>
        <taxon>Actinomycetes</taxon>
        <taxon>Bifidobacteriales</taxon>
        <taxon>Bifidobacteriaceae</taxon>
        <taxon>Bifidobacterium</taxon>
    </lineage>
</organism>
<reference evidence="1 2" key="1">
    <citation type="submission" date="2014-03" db="EMBL/GenBank/DDBJ databases">
        <title>Genomics of Bifidobacteria.</title>
        <authorList>
            <person name="Ventura M."/>
            <person name="Milani C."/>
            <person name="Lugli G.A."/>
        </authorList>
    </citation>
    <scope>NUCLEOTIDE SEQUENCE [LARGE SCALE GENOMIC DNA]</scope>
    <source>
        <strain evidence="1 2">DSM 23975</strain>
    </source>
</reference>